<dbReference type="EMBL" id="OX459950">
    <property type="protein sequence ID" value="CAI9156600.1"/>
    <property type="molecule type" value="Genomic_DNA"/>
</dbReference>
<dbReference type="Proteomes" id="UP001176941">
    <property type="component" value="Chromosome 14"/>
</dbReference>
<reference evidence="1" key="1">
    <citation type="submission" date="2023-04" db="EMBL/GenBank/DDBJ databases">
        <authorList>
            <consortium name="ELIXIR-Norway"/>
        </authorList>
    </citation>
    <scope>NUCLEOTIDE SEQUENCE [LARGE SCALE GENOMIC DNA]</scope>
</reference>
<name>A0ABN8Y4V0_RANTA</name>
<accession>A0ABN8Y4V0</accession>
<proteinExistence type="predicted"/>
<gene>
    <name evidence="1" type="ORF">MRATA1EN1_LOCUS5562</name>
</gene>
<keyword evidence="2" id="KW-1185">Reference proteome</keyword>
<evidence type="ECO:0000313" key="1">
    <source>
        <dbReference type="EMBL" id="CAI9156600.1"/>
    </source>
</evidence>
<evidence type="ECO:0000313" key="2">
    <source>
        <dbReference type="Proteomes" id="UP001176941"/>
    </source>
</evidence>
<organism evidence="1 2">
    <name type="scientific">Rangifer tarandus platyrhynchus</name>
    <name type="common">Svalbard reindeer</name>
    <dbReference type="NCBI Taxonomy" id="3082113"/>
    <lineage>
        <taxon>Eukaryota</taxon>
        <taxon>Metazoa</taxon>
        <taxon>Chordata</taxon>
        <taxon>Craniata</taxon>
        <taxon>Vertebrata</taxon>
        <taxon>Euteleostomi</taxon>
        <taxon>Mammalia</taxon>
        <taxon>Eutheria</taxon>
        <taxon>Laurasiatheria</taxon>
        <taxon>Artiodactyla</taxon>
        <taxon>Ruminantia</taxon>
        <taxon>Pecora</taxon>
        <taxon>Cervidae</taxon>
        <taxon>Odocoileinae</taxon>
        <taxon>Rangifer</taxon>
    </lineage>
</organism>
<sequence>MKDSRLWHLTCAWVVRSPEEQPCRGQACTVGWSRNPTRSRRGSTATTLTGAPPKVPRAFFFLELSDDFFVAICLRKSNVSVMATYRHPHVASIWAGGADEPLNPKPNPRERQKALKSCLPTTIWNQYGPI</sequence>
<protein>
    <submittedName>
        <fullName evidence="1">Uncharacterized protein</fullName>
    </submittedName>
</protein>